<keyword evidence="2" id="KW-1185">Reference proteome</keyword>
<dbReference type="RefSeq" id="WP_053967193.1">
    <property type="nucleotide sequence ID" value="NZ_JAWJXX010000016.1"/>
</dbReference>
<dbReference type="Proteomes" id="UP000037729">
    <property type="component" value="Unassembled WGS sequence"/>
</dbReference>
<dbReference type="STRING" id="1705562.AMS69_06115"/>
<gene>
    <name evidence="1" type="ORF">AMS69_06115</name>
</gene>
<dbReference type="PATRIC" id="fig|1705562.3.peg.2278"/>
<accession>A0A0M9AKT7</accession>
<evidence type="ECO:0000313" key="2">
    <source>
        <dbReference type="Proteomes" id="UP000037729"/>
    </source>
</evidence>
<organism evidence="1 2">
    <name type="scientific">Haloarcula rubripromontorii</name>
    <dbReference type="NCBI Taxonomy" id="1705562"/>
    <lineage>
        <taxon>Archaea</taxon>
        <taxon>Methanobacteriati</taxon>
        <taxon>Methanobacteriota</taxon>
        <taxon>Stenosarchaea group</taxon>
        <taxon>Halobacteria</taxon>
        <taxon>Halobacteriales</taxon>
        <taxon>Haloarculaceae</taxon>
        <taxon>Haloarcula</taxon>
    </lineage>
</organism>
<name>A0A0M9AKT7_9EURY</name>
<sequence length="160" mass="17133">MVPRQPPTVVALFVLVTLVVTGPLVGVDAVRTQPTTIGDGTAAISSVQLPTSEIRITDGRFGTDVAYLRVPDASVTVASVTGRPRLLYQVAVPALDISREDEQVLSEGQSGTHRLAPGDRAVRPSTLERDVYRGTVLLRVQSFETAETIVAENVTVQVDR</sequence>
<evidence type="ECO:0000313" key="1">
    <source>
        <dbReference type="EMBL" id="KOX93498.1"/>
    </source>
</evidence>
<dbReference type="OrthoDB" id="240226at2157"/>
<dbReference type="AlphaFoldDB" id="A0A0M9AKT7"/>
<reference evidence="1 2" key="1">
    <citation type="submission" date="2015-08" db="EMBL/GenBank/DDBJ databases">
        <title>Genomes of Isolates from Cabo Rojo, PR.</title>
        <authorList>
            <person name="Sanchez-Nieves R.L."/>
            <person name="Montalvo-Rodriguez R."/>
        </authorList>
    </citation>
    <scope>NUCLEOTIDE SEQUENCE [LARGE SCALE GENOMIC DNA]</scope>
    <source>
        <strain evidence="1 2">SL3</strain>
    </source>
</reference>
<protein>
    <submittedName>
        <fullName evidence="1">Uncharacterized protein</fullName>
    </submittedName>
</protein>
<dbReference type="EMBL" id="LIUF01000002">
    <property type="protein sequence ID" value="KOX93498.1"/>
    <property type="molecule type" value="Genomic_DNA"/>
</dbReference>
<comment type="caution">
    <text evidence="1">The sequence shown here is derived from an EMBL/GenBank/DDBJ whole genome shotgun (WGS) entry which is preliminary data.</text>
</comment>
<proteinExistence type="predicted"/>